<dbReference type="Proteomes" id="UP001155059">
    <property type="component" value="Unassembled WGS sequence"/>
</dbReference>
<dbReference type="Pfam" id="PF00899">
    <property type="entry name" value="ThiF"/>
    <property type="match status" value="1"/>
</dbReference>
<dbReference type="RefSeq" id="WP_268265038.1">
    <property type="nucleotide sequence ID" value="NZ_JALQCW010000021.1"/>
</dbReference>
<keyword evidence="16" id="KW-0548">Nucleotidyltransferase</keyword>
<dbReference type="GO" id="GO:0061605">
    <property type="term" value="F:molybdopterin-synthase adenylyltransferase activity"/>
    <property type="evidence" value="ECO:0007669"/>
    <property type="project" value="UniProtKB-EC"/>
</dbReference>
<dbReference type="PANTHER" id="PTHR10953:SF102">
    <property type="entry name" value="ADENYLYLTRANSFERASE AND SULFURTRANSFERASE MOCS3"/>
    <property type="match status" value="1"/>
</dbReference>
<dbReference type="InterPro" id="IPR036873">
    <property type="entry name" value="Rhodanese-like_dom_sf"/>
</dbReference>
<evidence type="ECO:0000256" key="1">
    <source>
        <dbReference type="ARBA" id="ARBA00005046"/>
    </source>
</evidence>
<proteinExistence type="inferred from homology"/>
<evidence type="ECO:0000256" key="10">
    <source>
        <dbReference type="ARBA" id="ARBA00073635"/>
    </source>
</evidence>
<dbReference type="EC" id="2.7.7.80" evidence="9"/>
<evidence type="ECO:0000256" key="12">
    <source>
        <dbReference type="ARBA" id="ARBA00075328"/>
    </source>
</evidence>
<reference evidence="16 17" key="1">
    <citation type="journal article" date="2022" name="Int. J. Syst. Evol. Microbiol.">
        <title>Pseudomonas aegrilactucae sp. nov. and Pseudomonas morbosilactucae sp. nov., pathogens causing bacterial rot of lettuce in Japan.</title>
        <authorList>
            <person name="Sawada H."/>
            <person name="Fujikawa T."/>
            <person name="Satou M."/>
        </authorList>
    </citation>
    <scope>NUCLEOTIDE SEQUENCE [LARGE SCALE GENOMIC DNA]</scope>
    <source>
        <strain evidence="16 17">MAFF 302030</strain>
    </source>
</reference>
<evidence type="ECO:0000256" key="4">
    <source>
        <dbReference type="ARBA" id="ARBA00022741"/>
    </source>
</evidence>
<dbReference type="InterPro" id="IPR000594">
    <property type="entry name" value="ThiF_NAD_FAD-bd"/>
</dbReference>
<evidence type="ECO:0000256" key="13">
    <source>
        <dbReference type="ARBA" id="ARBA00078531"/>
    </source>
</evidence>
<dbReference type="InterPro" id="IPR045886">
    <property type="entry name" value="ThiF/MoeB/HesA"/>
</dbReference>
<evidence type="ECO:0000256" key="7">
    <source>
        <dbReference type="ARBA" id="ARBA00055169"/>
    </source>
</evidence>
<comment type="catalytic activity">
    <reaction evidence="6">
        <text>[molybdopterin-synthase sulfur-carrier protein]-C-terminal Gly-Gly + ATP + H(+) = [molybdopterin-synthase sulfur-carrier protein]-C-terminal Gly-Gly-AMP + diphosphate</text>
        <dbReference type="Rhea" id="RHEA:43616"/>
        <dbReference type="Rhea" id="RHEA-COMP:12159"/>
        <dbReference type="Rhea" id="RHEA-COMP:12202"/>
        <dbReference type="ChEBI" id="CHEBI:15378"/>
        <dbReference type="ChEBI" id="CHEBI:30616"/>
        <dbReference type="ChEBI" id="CHEBI:33019"/>
        <dbReference type="ChEBI" id="CHEBI:90618"/>
        <dbReference type="ChEBI" id="CHEBI:90778"/>
        <dbReference type="EC" id="2.7.7.80"/>
    </reaction>
</comment>
<dbReference type="AlphaFoldDB" id="A0A9X1YUU7"/>
<comment type="caution">
    <text evidence="16">The sequence shown here is derived from an EMBL/GenBank/DDBJ whole genome shotgun (WGS) entry which is preliminary data.</text>
</comment>
<gene>
    <name evidence="16" type="primary">moeB</name>
    <name evidence="16" type="ORF">M1B34_10215</name>
</gene>
<keyword evidence="3" id="KW-0808">Transferase</keyword>
<protein>
    <recommendedName>
        <fullName evidence="10">Molybdopterin-synthase adenylyltransferase</fullName>
        <ecNumber evidence="9">2.7.7.80</ecNumber>
    </recommendedName>
    <alternativeName>
        <fullName evidence="13">MoaD protein adenylase</fullName>
    </alternativeName>
    <alternativeName>
        <fullName evidence="11">Molybdopterin-converting factor subunit 1 adenylase</fullName>
    </alternativeName>
    <alternativeName>
        <fullName evidence="12">Sulfur carrier protein MoaD adenylyltransferase</fullName>
    </alternativeName>
</protein>
<dbReference type="NCBIfam" id="NF004281">
    <property type="entry name" value="PRK05690.1"/>
    <property type="match status" value="1"/>
</dbReference>
<reference evidence="16 17" key="2">
    <citation type="journal article" date="2023" name="Plant Pathol.">
        <title>Dismantling and reorganizing Pseudomonas marginalis sensu#lato.</title>
        <authorList>
            <person name="Sawada H."/>
            <person name="Fujikawa T."/>
            <person name="Satou M."/>
        </authorList>
    </citation>
    <scope>NUCLEOTIDE SEQUENCE [LARGE SCALE GENOMIC DNA]</scope>
    <source>
        <strain evidence="16 17">MAFF 302030</strain>
    </source>
</reference>
<feature type="transmembrane region" description="Helical" evidence="14">
    <location>
        <begin position="43"/>
        <end position="70"/>
    </location>
</feature>
<dbReference type="EMBL" id="JALQCW010000021">
    <property type="protein sequence ID" value="MCK9798089.1"/>
    <property type="molecule type" value="Genomic_DNA"/>
</dbReference>
<dbReference type="CDD" id="cd00757">
    <property type="entry name" value="ThiF_MoeB_HesA_family"/>
    <property type="match status" value="1"/>
</dbReference>
<evidence type="ECO:0000313" key="17">
    <source>
        <dbReference type="Proteomes" id="UP001155059"/>
    </source>
</evidence>
<keyword evidence="14" id="KW-0472">Membrane</keyword>
<evidence type="ECO:0000256" key="5">
    <source>
        <dbReference type="ARBA" id="ARBA00022840"/>
    </source>
</evidence>
<name>A0A9X1YUU7_9PSED</name>
<dbReference type="GO" id="GO:0005524">
    <property type="term" value="F:ATP binding"/>
    <property type="evidence" value="ECO:0007669"/>
    <property type="project" value="UniProtKB-KW"/>
</dbReference>
<dbReference type="FunFam" id="3.40.50.720:FF:000033">
    <property type="entry name" value="Adenylyltransferase and sulfurtransferase MOCS3"/>
    <property type="match status" value="1"/>
</dbReference>
<dbReference type="Gene3D" id="3.40.250.10">
    <property type="entry name" value="Rhodanese-like domain"/>
    <property type="match status" value="1"/>
</dbReference>
<keyword evidence="14" id="KW-1133">Transmembrane helix</keyword>
<dbReference type="InterPro" id="IPR035985">
    <property type="entry name" value="Ubiquitin-activating_enz"/>
</dbReference>
<feature type="domain" description="Rhodanese" evidence="15">
    <location>
        <begin position="298"/>
        <end position="388"/>
    </location>
</feature>
<evidence type="ECO:0000256" key="9">
    <source>
        <dbReference type="ARBA" id="ARBA00066884"/>
    </source>
</evidence>
<comment type="similarity">
    <text evidence="2">Belongs to the HesA/MoeB/ThiF family.</text>
</comment>
<dbReference type="SUPFAM" id="SSF69572">
    <property type="entry name" value="Activating enzymes of the ubiquitin-like proteins"/>
    <property type="match status" value="1"/>
</dbReference>
<comment type="function">
    <text evidence="7">Catalyzes the adenylation by ATP of the carboxyl group of the C-terminal glycine of sulfur carrier protein MoaD.</text>
</comment>
<evidence type="ECO:0000256" key="6">
    <source>
        <dbReference type="ARBA" id="ARBA00052218"/>
    </source>
</evidence>
<keyword evidence="4" id="KW-0547">Nucleotide-binding</keyword>
<dbReference type="GO" id="GO:0004792">
    <property type="term" value="F:thiosulfate-cyanide sulfurtransferase activity"/>
    <property type="evidence" value="ECO:0007669"/>
    <property type="project" value="TreeGrafter"/>
</dbReference>
<dbReference type="Gene3D" id="3.40.50.720">
    <property type="entry name" value="NAD(P)-binding Rossmann-like Domain"/>
    <property type="match status" value="1"/>
</dbReference>
<evidence type="ECO:0000256" key="11">
    <source>
        <dbReference type="ARBA" id="ARBA00075110"/>
    </source>
</evidence>
<dbReference type="PROSITE" id="PS50206">
    <property type="entry name" value="RHODANESE_3"/>
    <property type="match status" value="1"/>
</dbReference>
<accession>A0A9X1YUU7</accession>
<comment type="subunit">
    <text evidence="8">Homodimer. Forms a stable heterotetrameric complex of 2 MoeB and 2 MoaD during adenylation of MoaD.</text>
</comment>
<dbReference type="GO" id="GO:0008146">
    <property type="term" value="F:sulfotransferase activity"/>
    <property type="evidence" value="ECO:0007669"/>
    <property type="project" value="TreeGrafter"/>
</dbReference>
<keyword evidence="5" id="KW-0067">ATP-binding</keyword>
<dbReference type="PANTHER" id="PTHR10953">
    <property type="entry name" value="UBIQUITIN-ACTIVATING ENZYME E1"/>
    <property type="match status" value="1"/>
</dbReference>
<dbReference type="InterPro" id="IPR001763">
    <property type="entry name" value="Rhodanese-like_dom"/>
</dbReference>
<organism evidence="16 17">
    <name type="scientific">Pseudomonas morbosilactucae</name>
    <dbReference type="NCBI Taxonomy" id="2938197"/>
    <lineage>
        <taxon>Bacteria</taxon>
        <taxon>Pseudomonadati</taxon>
        <taxon>Pseudomonadota</taxon>
        <taxon>Gammaproteobacteria</taxon>
        <taxon>Pseudomonadales</taxon>
        <taxon>Pseudomonadaceae</taxon>
        <taxon>Pseudomonas</taxon>
    </lineage>
</organism>
<evidence type="ECO:0000256" key="8">
    <source>
        <dbReference type="ARBA" id="ARBA00063809"/>
    </source>
</evidence>
<dbReference type="Pfam" id="PF00581">
    <property type="entry name" value="Rhodanese"/>
    <property type="match status" value="1"/>
</dbReference>
<sequence>MKLPALVEALAELSSDEIARYSRHLLIPDVGLLGQRRLKSSKVLVIGAGGLGSPALLYLAAAGVGTLGIVDFDVVEASNLQRQVIHKVSTLGHLKSESAAAAIKDLNPYVNVRVHSQRLEADSAVQLFSQYDLILDGTDNFATRYLVNDACILADKPYVWGSIFRFEGQTSVFWEAAPYGRGLNYRDLYPEPPPPELAPSCSEGGVLGILCASIGSIMATEAIKLITGVGDSLLGRLMVYDALEMTYRQLPLRRDPNRRLITQLADYQAFCGLLPAVDVQAPDVPSISSQALHGLLQRQSDVVLIDVRERTEWDIAHIRGAVHMPRSVSLAKEVEARFGKEASLVVHCKSGMRSSAVLSELQALGFSNVKNLEGGILAWIKHIEPTLPAY</sequence>
<dbReference type="GO" id="GO:0005829">
    <property type="term" value="C:cytosol"/>
    <property type="evidence" value="ECO:0007669"/>
    <property type="project" value="TreeGrafter"/>
</dbReference>
<keyword evidence="14" id="KW-0812">Transmembrane</keyword>
<evidence type="ECO:0000256" key="3">
    <source>
        <dbReference type="ARBA" id="ARBA00022679"/>
    </source>
</evidence>
<comment type="pathway">
    <text evidence="1">Cofactor biosynthesis; molybdopterin biosynthesis.</text>
</comment>
<evidence type="ECO:0000256" key="2">
    <source>
        <dbReference type="ARBA" id="ARBA00009919"/>
    </source>
</evidence>
<evidence type="ECO:0000259" key="15">
    <source>
        <dbReference type="PROSITE" id="PS50206"/>
    </source>
</evidence>
<dbReference type="GO" id="GO:0008641">
    <property type="term" value="F:ubiquitin-like modifier activating enzyme activity"/>
    <property type="evidence" value="ECO:0007669"/>
    <property type="project" value="InterPro"/>
</dbReference>
<dbReference type="SMART" id="SM00450">
    <property type="entry name" value="RHOD"/>
    <property type="match status" value="1"/>
</dbReference>
<dbReference type="CDD" id="cd00158">
    <property type="entry name" value="RHOD"/>
    <property type="match status" value="1"/>
</dbReference>
<evidence type="ECO:0000313" key="16">
    <source>
        <dbReference type="EMBL" id="MCK9798089.1"/>
    </source>
</evidence>
<evidence type="ECO:0000256" key="14">
    <source>
        <dbReference type="SAM" id="Phobius"/>
    </source>
</evidence>